<keyword evidence="5 7" id="KW-1133">Transmembrane helix</keyword>
<evidence type="ECO:0000256" key="5">
    <source>
        <dbReference type="ARBA" id="ARBA00022989"/>
    </source>
</evidence>
<feature type="transmembrane region" description="Helical" evidence="7">
    <location>
        <begin position="42"/>
        <end position="66"/>
    </location>
</feature>
<evidence type="ECO:0000256" key="3">
    <source>
        <dbReference type="ARBA" id="ARBA00022475"/>
    </source>
</evidence>
<evidence type="ECO:0008006" key="10">
    <source>
        <dbReference type="Google" id="ProtNLM"/>
    </source>
</evidence>
<evidence type="ECO:0000313" key="8">
    <source>
        <dbReference type="EMBL" id="GGD45408.1"/>
    </source>
</evidence>
<feature type="transmembrane region" description="Helical" evidence="7">
    <location>
        <begin position="103"/>
        <end position="121"/>
    </location>
</feature>
<sequence>MLLAIDFGASKFGVPWSPPDRELGLFEVVYWFPEDVAQFGGIFAMFPVFFAWMAGFSETIGGLLLALGFKTRFAAFLILCTMLVAIFGQKWEEGVWGMLPAMGFLWVSIYSLVLGSGRFGLDYPLTRKFQSDIA</sequence>
<name>A0ABQ1QTG4_9FLAO</name>
<comment type="caution">
    <text evidence="8">The sequence shown here is derived from an EMBL/GenBank/DDBJ whole genome shotgun (WGS) entry which is preliminary data.</text>
</comment>
<dbReference type="PANTHER" id="PTHR33452">
    <property type="entry name" value="OXIDOREDUCTASE CATD-RELATED"/>
    <property type="match status" value="1"/>
</dbReference>
<dbReference type="Proteomes" id="UP000625780">
    <property type="component" value="Unassembled WGS sequence"/>
</dbReference>
<evidence type="ECO:0000256" key="7">
    <source>
        <dbReference type="SAM" id="Phobius"/>
    </source>
</evidence>
<keyword evidence="6 7" id="KW-0472">Membrane</keyword>
<gene>
    <name evidence="8" type="ORF">GCM10011361_10490</name>
</gene>
<keyword evidence="3" id="KW-1003">Cell membrane</keyword>
<proteinExistence type="inferred from homology"/>
<keyword evidence="9" id="KW-1185">Reference proteome</keyword>
<accession>A0ABQ1QTG4</accession>
<protein>
    <recommendedName>
        <fullName evidence="10">DoxX family protein</fullName>
    </recommendedName>
</protein>
<organism evidence="8 9">
    <name type="scientific">Muriicola marianensis</name>
    <dbReference type="NCBI Taxonomy" id="1324801"/>
    <lineage>
        <taxon>Bacteria</taxon>
        <taxon>Pseudomonadati</taxon>
        <taxon>Bacteroidota</taxon>
        <taxon>Flavobacteriia</taxon>
        <taxon>Flavobacteriales</taxon>
        <taxon>Flavobacteriaceae</taxon>
        <taxon>Muriicola</taxon>
    </lineage>
</organism>
<evidence type="ECO:0000256" key="2">
    <source>
        <dbReference type="ARBA" id="ARBA00006679"/>
    </source>
</evidence>
<dbReference type="InterPro" id="IPR051907">
    <property type="entry name" value="DoxX-like_oxidoreductase"/>
</dbReference>
<evidence type="ECO:0000256" key="1">
    <source>
        <dbReference type="ARBA" id="ARBA00004651"/>
    </source>
</evidence>
<dbReference type="PANTHER" id="PTHR33452:SF1">
    <property type="entry name" value="INNER MEMBRANE PROTEIN YPHA-RELATED"/>
    <property type="match status" value="1"/>
</dbReference>
<evidence type="ECO:0000313" key="9">
    <source>
        <dbReference type="Proteomes" id="UP000625780"/>
    </source>
</evidence>
<feature type="transmembrane region" description="Helical" evidence="7">
    <location>
        <begin position="73"/>
        <end position="91"/>
    </location>
</feature>
<evidence type="ECO:0000256" key="6">
    <source>
        <dbReference type="ARBA" id="ARBA00023136"/>
    </source>
</evidence>
<comment type="similarity">
    <text evidence="2">Belongs to the DoxX family.</text>
</comment>
<dbReference type="InterPro" id="IPR032808">
    <property type="entry name" value="DoxX"/>
</dbReference>
<evidence type="ECO:0000256" key="4">
    <source>
        <dbReference type="ARBA" id="ARBA00022692"/>
    </source>
</evidence>
<dbReference type="EMBL" id="BMFH01000001">
    <property type="protein sequence ID" value="GGD45408.1"/>
    <property type="molecule type" value="Genomic_DNA"/>
</dbReference>
<reference evidence="9" key="1">
    <citation type="journal article" date="2019" name="Int. J. Syst. Evol. Microbiol.">
        <title>The Global Catalogue of Microorganisms (GCM) 10K type strain sequencing project: providing services to taxonomists for standard genome sequencing and annotation.</title>
        <authorList>
            <consortium name="The Broad Institute Genomics Platform"/>
            <consortium name="The Broad Institute Genome Sequencing Center for Infectious Disease"/>
            <person name="Wu L."/>
            <person name="Ma J."/>
        </authorList>
    </citation>
    <scope>NUCLEOTIDE SEQUENCE [LARGE SCALE GENOMIC DNA]</scope>
    <source>
        <strain evidence="9">CGMCC 1.12606</strain>
    </source>
</reference>
<keyword evidence="4 7" id="KW-0812">Transmembrane</keyword>
<dbReference type="Pfam" id="PF07681">
    <property type="entry name" value="DoxX"/>
    <property type="match status" value="1"/>
</dbReference>
<comment type="subcellular location">
    <subcellularLocation>
        <location evidence="1">Cell membrane</location>
        <topology evidence="1">Multi-pass membrane protein</topology>
    </subcellularLocation>
</comment>